<evidence type="ECO:0000313" key="8">
    <source>
        <dbReference type="Proteomes" id="UP000284547"/>
    </source>
</evidence>
<evidence type="ECO:0000259" key="6">
    <source>
        <dbReference type="Pfam" id="PF02737"/>
    </source>
</evidence>
<feature type="binding site" evidence="4">
    <location>
        <position position="81"/>
    </location>
    <ligand>
        <name>NAD(+)</name>
        <dbReference type="ChEBI" id="CHEBI:57540"/>
    </ligand>
</feature>
<keyword evidence="2" id="KW-0560">Oxidoreductase</keyword>
<evidence type="ECO:0000313" key="7">
    <source>
        <dbReference type="EMBL" id="RGP37509.1"/>
    </source>
</evidence>
<dbReference type="PANTHER" id="PTHR48075:SF5">
    <property type="entry name" value="3-HYDROXYBUTYRYL-COA DEHYDROGENASE"/>
    <property type="match status" value="1"/>
</dbReference>
<dbReference type="PROSITE" id="PS00067">
    <property type="entry name" value="3HCDH"/>
    <property type="match status" value="1"/>
</dbReference>
<dbReference type="Gene3D" id="1.10.1040.10">
    <property type="entry name" value="N-(1-d-carboxylethyl)-l-norvaline Dehydrogenase, domain 2"/>
    <property type="match status" value="1"/>
</dbReference>
<proteinExistence type="inferred from homology"/>
<evidence type="ECO:0000256" key="1">
    <source>
        <dbReference type="ARBA" id="ARBA00009463"/>
    </source>
</evidence>
<keyword evidence="4" id="KW-0520">NAD</keyword>
<dbReference type="OrthoDB" id="9803287at2"/>
<dbReference type="InterPro" id="IPR006108">
    <property type="entry name" value="3HC_DH_C"/>
</dbReference>
<dbReference type="InterPro" id="IPR008927">
    <property type="entry name" value="6-PGluconate_DH-like_C_sf"/>
</dbReference>
<name>A0A411Z363_9RHOB</name>
<dbReference type="InterPro" id="IPR036291">
    <property type="entry name" value="NAD(P)-bd_dom_sf"/>
</dbReference>
<dbReference type="SUPFAM" id="SSF51735">
    <property type="entry name" value="NAD(P)-binding Rossmann-fold domains"/>
    <property type="match status" value="1"/>
</dbReference>
<sequence>MMQNSVTILGAGVMGLGLARHFLRAEFVVAVIDPSPKSLENARVLLAPAVLSGPTPLLVTAFADLPDNWRDCPLVIEAVPERLDIKRAALAAVESFFRPDTLIASNTSGLTTTELTESMAHPERLAIAHFFNPADVIPVVELVASASMPAARLDDLATLLRRSGKLPAILHREVPGFVANRIQHAMMRECFHLLQEGVADAATIDDILRWSIGVRMAAFGPFLQRDLNGLDTHLAIADYLYPGLSSTTSPAPTLRAKVAAGDLGRKTGRGFYDWDATREQRVRTAEAALAGLIRDLTAQEMKEGE</sequence>
<feature type="domain" description="3-hydroxyacyl-CoA dehydrogenase C-terminal" evidence="5">
    <location>
        <begin position="176"/>
        <end position="274"/>
    </location>
</feature>
<comment type="caution">
    <text evidence="7">The sequence shown here is derived from an EMBL/GenBank/DDBJ whole genome shotgun (WGS) entry which is preliminary data.</text>
</comment>
<feature type="site" description="Important for catalytic activity" evidence="3">
    <location>
        <position position="129"/>
    </location>
</feature>
<dbReference type="InterPro" id="IPR013328">
    <property type="entry name" value="6PGD_dom2"/>
</dbReference>
<evidence type="ECO:0000259" key="5">
    <source>
        <dbReference type="Pfam" id="PF00725"/>
    </source>
</evidence>
<feature type="binding site" evidence="4">
    <location>
        <position position="108"/>
    </location>
    <ligand>
        <name>NAD(+)</name>
        <dbReference type="ChEBI" id="CHEBI:57540"/>
    </ligand>
</feature>
<dbReference type="Gene3D" id="3.40.50.720">
    <property type="entry name" value="NAD(P)-binding Rossmann-like Domain"/>
    <property type="match status" value="1"/>
</dbReference>
<evidence type="ECO:0000256" key="2">
    <source>
        <dbReference type="ARBA" id="ARBA00023002"/>
    </source>
</evidence>
<feature type="domain" description="3-hydroxyacyl-CoA dehydrogenase NAD binding" evidence="6">
    <location>
        <begin position="6"/>
        <end position="169"/>
    </location>
</feature>
<dbReference type="GO" id="GO:0016616">
    <property type="term" value="F:oxidoreductase activity, acting on the CH-OH group of donors, NAD or NADP as acceptor"/>
    <property type="evidence" value="ECO:0007669"/>
    <property type="project" value="InterPro"/>
</dbReference>
<gene>
    <name evidence="7" type="ORF">D1012_09870</name>
</gene>
<feature type="binding site" evidence="4">
    <location>
        <position position="132"/>
    </location>
    <ligand>
        <name>NAD(+)</name>
        <dbReference type="ChEBI" id="CHEBI:57540"/>
    </ligand>
</feature>
<dbReference type="GO" id="GO:0070403">
    <property type="term" value="F:NAD+ binding"/>
    <property type="evidence" value="ECO:0007669"/>
    <property type="project" value="InterPro"/>
</dbReference>
<reference evidence="7 8" key="1">
    <citation type="submission" date="2018-08" db="EMBL/GenBank/DDBJ databases">
        <title>Flavobacterium tibetense sp. nov., isolated from a wetland YonghuCo on Tibetan Plateau.</title>
        <authorList>
            <person name="Phurbu D."/>
            <person name="Lu H."/>
            <person name="Xing P."/>
        </authorList>
    </citation>
    <scope>NUCLEOTIDE SEQUENCE [LARGE SCALE GENOMIC DNA]</scope>
    <source>
        <strain evidence="7 8">DJC</strain>
    </source>
</reference>
<keyword evidence="8" id="KW-1185">Reference proteome</keyword>
<dbReference type="InterPro" id="IPR006176">
    <property type="entry name" value="3-OHacyl-CoA_DH_NAD-bd"/>
</dbReference>
<organism evidence="7 8">
    <name type="scientific">Pseudotabrizicola alkalilacus</name>
    <dbReference type="NCBI Taxonomy" id="2305252"/>
    <lineage>
        <taxon>Bacteria</taxon>
        <taxon>Pseudomonadati</taxon>
        <taxon>Pseudomonadota</taxon>
        <taxon>Alphaproteobacteria</taxon>
        <taxon>Rhodobacterales</taxon>
        <taxon>Paracoccaceae</taxon>
        <taxon>Pseudotabrizicola</taxon>
    </lineage>
</organism>
<protein>
    <submittedName>
        <fullName evidence="7">3-hydroxybutyryl-CoA dehydrogenase</fullName>
    </submittedName>
</protein>
<feature type="binding site" evidence="4">
    <location>
        <begin position="10"/>
        <end position="15"/>
    </location>
    <ligand>
        <name>NAD(+)</name>
        <dbReference type="ChEBI" id="CHEBI:57540"/>
    </ligand>
</feature>
<dbReference type="AlphaFoldDB" id="A0A411Z363"/>
<dbReference type="Pfam" id="PF02737">
    <property type="entry name" value="3HCDH_N"/>
    <property type="match status" value="1"/>
</dbReference>
<dbReference type="PANTHER" id="PTHR48075">
    <property type="entry name" value="3-HYDROXYACYL-COA DEHYDROGENASE FAMILY PROTEIN"/>
    <property type="match status" value="1"/>
</dbReference>
<comment type="similarity">
    <text evidence="1">Belongs to the 3-hydroxyacyl-CoA dehydrogenase family.</text>
</comment>
<evidence type="ECO:0000256" key="4">
    <source>
        <dbReference type="PIRSR" id="PIRSR000105-2"/>
    </source>
</evidence>
<dbReference type="InterPro" id="IPR006180">
    <property type="entry name" value="3-OHacyl-CoA_DH_CS"/>
</dbReference>
<dbReference type="Proteomes" id="UP000284547">
    <property type="component" value="Unassembled WGS sequence"/>
</dbReference>
<dbReference type="Pfam" id="PF00725">
    <property type="entry name" value="3HCDH"/>
    <property type="match status" value="1"/>
</dbReference>
<accession>A0A411Z363</accession>
<dbReference type="InterPro" id="IPR022694">
    <property type="entry name" value="3-OHacyl-CoA_DH"/>
</dbReference>
<dbReference type="GO" id="GO:0006631">
    <property type="term" value="P:fatty acid metabolic process"/>
    <property type="evidence" value="ECO:0007669"/>
    <property type="project" value="InterPro"/>
</dbReference>
<feature type="binding site" evidence="4">
    <location>
        <position position="33"/>
    </location>
    <ligand>
        <name>NAD(+)</name>
        <dbReference type="ChEBI" id="CHEBI:57540"/>
    </ligand>
</feature>
<feature type="binding site" evidence="4">
    <location>
        <position position="266"/>
    </location>
    <ligand>
        <name>NAD(+)</name>
        <dbReference type="ChEBI" id="CHEBI:57540"/>
    </ligand>
</feature>
<dbReference type="PIRSF" id="PIRSF000105">
    <property type="entry name" value="HCDH"/>
    <property type="match status" value="1"/>
</dbReference>
<dbReference type="SUPFAM" id="SSF48179">
    <property type="entry name" value="6-phosphogluconate dehydrogenase C-terminal domain-like"/>
    <property type="match status" value="1"/>
</dbReference>
<evidence type="ECO:0000256" key="3">
    <source>
        <dbReference type="PIRSR" id="PIRSR000105-1"/>
    </source>
</evidence>
<feature type="binding site" evidence="4">
    <location>
        <position position="86"/>
    </location>
    <ligand>
        <name>NAD(+)</name>
        <dbReference type="ChEBI" id="CHEBI:57540"/>
    </ligand>
</feature>
<dbReference type="EMBL" id="QWEY01000004">
    <property type="protein sequence ID" value="RGP37509.1"/>
    <property type="molecule type" value="Genomic_DNA"/>
</dbReference>